<keyword evidence="2" id="KW-1185">Reference proteome</keyword>
<sequence length="194" mass="22664">MSMGDCANAAGCTLSTPIYLHSTFKTHLVGDNADAEHSHHYIANIHCRLLILVSSSDVFLKRQHGRTEVQEEHSITMLIYLQDYTHIFLVILCNERPPVAVTIAIYDMHKVHKAHKVLRLKAVRIFVMLKNADTTVVRKIPLFCSFLLLHYAPQEFNWLQKLERDRKRWKKSYTIEKQKSLRTLREASFYHEGY</sequence>
<evidence type="ECO:0000313" key="2">
    <source>
        <dbReference type="Proteomes" id="UP000000311"/>
    </source>
</evidence>
<protein>
    <submittedName>
        <fullName evidence="1">Uncharacterized protein</fullName>
    </submittedName>
</protein>
<reference evidence="1 2" key="1">
    <citation type="journal article" date="2010" name="Science">
        <title>Genomic comparison of the ants Camponotus floridanus and Harpegnathos saltator.</title>
        <authorList>
            <person name="Bonasio R."/>
            <person name="Zhang G."/>
            <person name="Ye C."/>
            <person name="Mutti N.S."/>
            <person name="Fang X."/>
            <person name="Qin N."/>
            <person name="Donahue G."/>
            <person name="Yang P."/>
            <person name="Li Q."/>
            <person name="Li C."/>
            <person name="Zhang P."/>
            <person name="Huang Z."/>
            <person name="Berger S.L."/>
            <person name="Reinberg D."/>
            <person name="Wang J."/>
            <person name="Liebig J."/>
        </authorList>
    </citation>
    <scope>NUCLEOTIDE SEQUENCE [LARGE SCALE GENOMIC DNA]</scope>
    <source>
        <strain evidence="2">C129</strain>
    </source>
</reference>
<gene>
    <name evidence="1" type="ORF">EAG_15406</name>
</gene>
<organism evidence="2">
    <name type="scientific">Camponotus floridanus</name>
    <name type="common">Florida carpenter ant</name>
    <dbReference type="NCBI Taxonomy" id="104421"/>
    <lineage>
        <taxon>Eukaryota</taxon>
        <taxon>Metazoa</taxon>
        <taxon>Ecdysozoa</taxon>
        <taxon>Arthropoda</taxon>
        <taxon>Hexapoda</taxon>
        <taxon>Insecta</taxon>
        <taxon>Pterygota</taxon>
        <taxon>Neoptera</taxon>
        <taxon>Endopterygota</taxon>
        <taxon>Hymenoptera</taxon>
        <taxon>Apocrita</taxon>
        <taxon>Aculeata</taxon>
        <taxon>Formicoidea</taxon>
        <taxon>Formicidae</taxon>
        <taxon>Formicinae</taxon>
        <taxon>Camponotus</taxon>
    </lineage>
</organism>
<evidence type="ECO:0000313" key="1">
    <source>
        <dbReference type="EMBL" id="EFN62331.1"/>
    </source>
</evidence>
<dbReference type="InParanoid" id="E2AW52"/>
<dbReference type="Proteomes" id="UP000000311">
    <property type="component" value="Unassembled WGS sequence"/>
</dbReference>
<accession>E2AW52</accession>
<name>E2AW52_CAMFO</name>
<proteinExistence type="predicted"/>
<dbReference type="EMBL" id="GL443246">
    <property type="protein sequence ID" value="EFN62331.1"/>
    <property type="molecule type" value="Genomic_DNA"/>
</dbReference>
<dbReference type="AlphaFoldDB" id="E2AW52"/>